<comment type="caution">
    <text evidence="1">The sequence shown here is derived from an EMBL/GenBank/DDBJ whole genome shotgun (WGS) entry which is preliminary data.</text>
</comment>
<evidence type="ECO:0000313" key="1">
    <source>
        <dbReference type="EMBL" id="GLS46150.1"/>
    </source>
</evidence>
<dbReference type="Proteomes" id="UP001156881">
    <property type="component" value="Unassembled WGS sequence"/>
</dbReference>
<dbReference type="EMBL" id="BSPG01000034">
    <property type="protein sequence ID" value="GLS46150.1"/>
    <property type="molecule type" value="Genomic_DNA"/>
</dbReference>
<sequence>MRLSRRRLAPETDGKLERFVQTGLREWAYDTADQRHPIARTKAPNAHPIRFRTHPATNCYQPPSRLALIDLLPSTRR</sequence>
<evidence type="ECO:0000313" key="2">
    <source>
        <dbReference type="Proteomes" id="UP001156881"/>
    </source>
</evidence>
<reference evidence="2" key="1">
    <citation type="journal article" date="2019" name="Int. J. Syst. Evol. Microbiol.">
        <title>The Global Catalogue of Microorganisms (GCM) 10K type strain sequencing project: providing services to taxonomists for standard genome sequencing and annotation.</title>
        <authorList>
            <consortium name="The Broad Institute Genomics Platform"/>
            <consortium name="The Broad Institute Genome Sequencing Center for Infectious Disease"/>
            <person name="Wu L."/>
            <person name="Ma J."/>
        </authorList>
    </citation>
    <scope>NUCLEOTIDE SEQUENCE [LARGE SCALE GENOMIC DNA]</scope>
    <source>
        <strain evidence="2">NBRC 107710</strain>
    </source>
</reference>
<proteinExistence type="predicted"/>
<accession>A0ABQ6DC97</accession>
<organism evidence="1 2">
    <name type="scientific">Methylobacterium brachythecii</name>
    <dbReference type="NCBI Taxonomy" id="1176177"/>
    <lineage>
        <taxon>Bacteria</taxon>
        <taxon>Pseudomonadati</taxon>
        <taxon>Pseudomonadota</taxon>
        <taxon>Alphaproteobacteria</taxon>
        <taxon>Hyphomicrobiales</taxon>
        <taxon>Methylobacteriaceae</taxon>
        <taxon>Methylobacterium</taxon>
    </lineage>
</organism>
<gene>
    <name evidence="1" type="ORF">GCM10007884_41410</name>
</gene>
<name>A0ABQ6DC97_9HYPH</name>
<keyword evidence="2" id="KW-1185">Reference proteome</keyword>
<protein>
    <submittedName>
        <fullName evidence="1">Uncharacterized protein</fullName>
    </submittedName>
</protein>